<dbReference type="SUPFAM" id="SSF52343">
    <property type="entry name" value="Ferredoxin reductase-like, C-terminal NADP-linked domain"/>
    <property type="match status" value="1"/>
</dbReference>
<dbReference type="InterPro" id="IPR017938">
    <property type="entry name" value="Riboflavin_synthase-like_b-brl"/>
</dbReference>
<dbReference type="PANTHER" id="PTHR43513">
    <property type="entry name" value="DIHYDROOROTATE DEHYDROGENASE B (NAD(+)), ELECTRON TRANSFER SUBUNIT"/>
    <property type="match status" value="1"/>
</dbReference>
<reference evidence="2 3" key="1">
    <citation type="submission" date="2021-06" db="EMBL/GenBank/DDBJ databases">
        <title>Clostridia strains as spoilage organisms.</title>
        <authorList>
            <person name="Wambui J."/>
            <person name="Stephan R."/>
            <person name="Stevens M.J.A."/>
        </authorList>
    </citation>
    <scope>NUCLEOTIDE SEQUENCE [LARGE SCALE GENOMIC DNA]</scope>
    <source>
        <strain evidence="2 3">CM013</strain>
    </source>
</reference>
<evidence type="ECO:0000313" key="2">
    <source>
        <dbReference type="EMBL" id="MBU3219806.1"/>
    </source>
</evidence>
<dbReference type="InterPro" id="IPR013112">
    <property type="entry name" value="FAD-bd_8"/>
</dbReference>
<feature type="domain" description="FAD-binding 8" evidence="1">
    <location>
        <begin position="42"/>
        <end position="124"/>
    </location>
</feature>
<dbReference type="Gene3D" id="3.40.50.80">
    <property type="entry name" value="Nucleotide-binding domain of ferredoxin-NADP reductase (FNR) module"/>
    <property type="match status" value="1"/>
</dbReference>
<dbReference type="PANTHER" id="PTHR43513:SF3">
    <property type="entry name" value="DIHYDROOROTATE DEHYDROGENASE B (NAD(+)), ELECTRON TRANSFER SUBUNIT-RELATED"/>
    <property type="match status" value="1"/>
</dbReference>
<dbReference type="InterPro" id="IPR012165">
    <property type="entry name" value="Cyt_c3_hydrogenase_gsu"/>
</dbReference>
<keyword evidence="3" id="KW-1185">Reference proteome</keyword>
<accession>A0ABS6C2U5</accession>
<dbReference type="InterPro" id="IPR039261">
    <property type="entry name" value="FNR_nucleotide-bd"/>
</dbReference>
<protein>
    <submittedName>
        <fullName evidence="2">Sulfide/dihydroorotate dehydrogenase-like FAD/NAD-binding protein</fullName>
    </submittedName>
</protein>
<evidence type="ECO:0000313" key="3">
    <source>
        <dbReference type="Proteomes" id="UP000740830"/>
    </source>
</evidence>
<sequence>MICSQLSGKHFCDCINWKGVCIYQEYHDNKDKVNEDRKEFTCKILNKKYLETNVISLTILVSHKLAQNLYAAGSYVFMRNPEAISYYDTPISIMDVNLEENTIKVIIEIKGIKTKSIEKLSEDEKVIIRGPYWNGVFGLKNIAKTTEGHSLVVCSGIGMAPMIPVIKKLYSNGNKVTVILDKAGYKNIFIEEDLKKYDVELIECDLLVSGELTKEAKGIIEEFIESKSINLIHCSGANILIFKLIELNNKRIKLSCCNNAKLCCGEGVCGSCTERYEGHKKKRLCKVQAEPNSIFEGRRLI</sequence>
<organism evidence="2 3">
    <name type="scientific">Clostridium algidicarnis</name>
    <dbReference type="NCBI Taxonomy" id="37659"/>
    <lineage>
        <taxon>Bacteria</taxon>
        <taxon>Bacillati</taxon>
        <taxon>Bacillota</taxon>
        <taxon>Clostridia</taxon>
        <taxon>Eubacteriales</taxon>
        <taxon>Clostridiaceae</taxon>
        <taxon>Clostridium</taxon>
    </lineage>
</organism>
<dbReference type="PROSITE" id="PS00197">
    <property type="entry name" value="2FE2S_FER_1"/>
    <property type="match status" value="1"/>
</dbReference>
<dbReference type="InterPro" id="IPR006058">
    <property type="entry name" value="2Fe2S_fd_BS"/>
</dbReference>
<dbReference type="CDD" id="cd06192">
    <property type="entry name" value="DHOD_e_trans_like"/>
    <property type="match status" value="1"/>
</dbReference>
<comment type="caution">
    <text evidence="2">The sequence shown here is derived from an EMBL/GenBank/DDBJ whole genome shotgun (WGS) entry which is preliminary data.</text>
</comment>
<dbReference type="InterPro" id="IPR050353">
    <property type="entry name" value="PyrK_electron_transfer"/>
</dbReference>
<proteinExistence type="predicted"/>
<dbReference type="EMBL" id="JAHLDG010000009">
    <property type="protein sequence ID" value="MBU3219806.1"/>
    <property type="molecule type" value="Genomic_DNA"/>
</dbReference>
<dbReference type="NCBIfam" id="NF004470">
    <property type="entry name" value="PRK05802.1"/>
    <property type="match status" value="1"/>
</dbReference>
<dbReference type="SUPFAM" id="SSF63380">
    <property type="entry name" value="Riboflavin synthase domain-like"/>
    <property type="match status" value="1"/>
</dbReference>
<gene>
    <name evidence="2" type="ORF">KPL27_06775</name>
</gene>
<dbReference type="Pfam" id="PF08022">
    <property type="entry name" value="FAD_binding_8"/>
    <property type="match status" value="1"/>
</dbReference>
<dbReference type="Proteomes" id="UP000740830">
    <property type="component" value="Unassembled WGS sequence"/>
</dbReference>
<evidence type="ECO:0000259" key="1">
    <source>
        <dbReference type="Pfam" id="PF08022"/>
    </source>
</evidence>
<dbReference type="PIRSF" id="PIRSF006816">
    <property type="entry name" value="Cyc3_hyd_g"/>
    <property type="match status" value="1"/>
</dbReference>
<name>A0ABS6C2U5_9CLOT</name>
<dbReference type="Gene3D" id="2.40.30.10">
    <property type="entry name" value="Translation factors"/>
    <property type="match status" value="1"/>
</dbReference>